<organism evidence="2 3">
    <name type="scientific">Phytophthora pseudosyringae</name>
    <dbReference type="NCBI Taxonomy" id="221518"/>
    <lineage>
        <taxon>Eukaryota</taxon>
        <taxon>Sar</taxon>
        <taxon>Stramenopiles</taxon>
        <taxon>Oomycota</taxon>
        <taxon>Peronosporomycetes</taxon>
        <taxon>Peronosporales</taxon>
        <taxon>Peronosporaceae</taxon>
        <taxon>Phytophthora</taxon>
    </lineage>
</organism>
<protein>
    <recommendedName>
        <fullName evidence="4">RxLR effector protein</fullName>
    </recommendedName>
</protein>
<gene>
    <name evidence="2" type="ORF">PHYPSEUDO_011454</name>
</gene>
<dbReference type="EMBL" id="JAGDFM010000051">
    <property type="protein sequence ID" value="KAG7388991.1"/>
    <property type="molecule type" value="Genomic_DNA"/>
</dbReference>
<dbReference type="Proteomes" id="UP000694044">
    <property type="component" value="Unassembled WGS sequence"/>
</dbReference>
<reference evidence="2" key="1">
    <citation type="submission" date="2021-02" db="EMBL/GenBank/DDBJ databases">
        <authorList>
            <person name="Palmer J.M."/>
        </authorList>
    </citation>
    <scope>NUCLEOTIDE SEQUENCE</scope>
    <source>
        <strain evidence="2">SCRP734</strain>
    </source>
</reference>
<keyword evidence="1" id="KW-0732">Signal</keyword>
<accession>A0A8T1W6R5</accession>
<feature type="signal peptide" evidence="1">
    <location>
        <begin position="1"/>
        <end position="20"/>
    </location>
</feature>
<sequence length="138" mass="14978">MHLLHLVVTVAVGLAAVSNGITTIANEIIETTTAKSNSINDAALGPHVATRELSDDDAELEERRVLEGMVVAVVGVAVGDMESREEAWRLDVCSTISMLERHVSDWSVFYAAYHCLLPSKEGSVNYWLEVYASSVNTS</sequence>
<evidence type="ECO:0000313" key="3">
    <source>
        <dbReference type="Proteomes" id="UP000694044"/>
    </source>
</evidence>
<evidence type="ECO:0008006" key="4">
    <source>
        <dbReference type="Google" id="ProtNLM"/>
    </source>
</evidence>
<dbReference type="AlphaFoldDB" id="A0A8T1W6R5"/>
<keyword evidence="3" id="KW-1185">Reference proteome</keyword>
<proteinExistence type="predicted"/>
<feature type="chain" id="PRO_5035848647" description="RxLR effector protein" evidence="1">
    <location>
        <begin position="21"/>
        <end position="138"/>
    </location>
</feature>
<name>A0A8T1W6R5_9STRA</name>
<evidence type="ECO:0000313" key="2">
    <source>
        <dbReference type="EMBL" id="KAG7388991.1"/>
    </source>
</evidence>
<evidence type="ECO:0000256" key="1">
    <source>
        <dbReference type="SAM" id="SignalP"/>
    </source>
</evidence>
<comment type="caution">
    <text evidence="2">The sequence shown here is derived from an EMBL/GenBank/DDBJ whole genome shotgun (WGS) entry which is preliminary data.</text>
</comment>